<feature type="domain" description="MYND-type" evidence="5">
    <location>
        <begin position="11"/>
        <end position="58"/>
    </location>
</feature>
<dbReference type="Gene3D" id="6.10.140.2220">
    <property type="match status" value="1"/>
</dbReference>
<accession>A0AB74CH29</accession>
<protein>
    <recommendedName>
        <fullName evidence="5">MYND-type domain-containing protein</fullName>
    </recommendedName>
</protein>
<organism evidence="6 7">
    <name type="scientific">Aspergillus flavus</name>
    <dbReference type="NCBI Taxonomy" id="5059"/>
    <lineage>
        <taxon>Eukaryota</taxon>
        <taxon>Fungi</taxon>
        <taxon>Dikarya</taxon>
        <taxon>Ascomycota</taxon>
        <taxon>Pezizomycotina</taxon>
        <taxon>Eurotiomycetes</taxon>
        <taxon>Eurotiomycetidae</taxon>
        <taxon>Eurotiales</taxon>
        <taxon>Aspergillaceae</taxon>
        <taxon>Aspergillus</taxon>
        <taxon>Aspergillus subgen. Circumdati</taxon>
    </lineage>
</organism>
<evidence type="ECO:0000256" key="3">
    <source>
        <dbReference type="ARBA" id="ARBA00022833"/>
    </source>
</evidence>
<gene>
    <name evidence="6" type="ORF">CA14_006986</name>
</gene>
<dbReference type="AlphaFoldDB" id="A0AB74CH29"/>
<dbReference type="EMBL" id="QQZZ01000052">
    <property type="protein sequence ID" value="RMZ45172.1"/>
    <property type="molecule type" value="Genomic_DNA"/>
</dbReference>
<dbReference type="GO" id="GO:0008270">
    <property type="term" value="F:zinc ion binding"/>
    <property type="evidence" value="ECO:0007669"/>
    <property type="project" value="UniProtKB-KW"/>
</dbReference>
<keyword evidence="1" id="KW-0479">Metal-binding</keyword>
<evidence type="ECO:0000256" key="1">
    <source>
        <dbReference type="ARBA" id="ARBA00022723"/>
    </source>
</evidence>
<dbReference type="PROSITE" id="PS50865">
    <property type="entry name" value="ZF_MYND_2"/>
    <property type="match status" value="1"/>
</dbReference>
<dbReference type="Pfam" id="PF01753">
    <property type="entry name" value="zf-MYND"/>
    <property type="match status" value="1"/>
</dbReference>
<name>A0AB74CH29_ASPFL</name>
<dbReference type="InterPro" id="IPR002893">
    <property type="entry name" value="Znf_MYND"/>
</dbReference>
<keyword evidence="2 4" id="KW-0863">Zinc-finger</keyword>
<proteinExistence type="predicted"/>
<evidence type="ECO:0000256" key="4">
    <source>
        <dbReference type="PROSITE-ProRule" id="PRU00134"/>
    </source>
</evidence>
<evidence type="ECO:0000256" key="2">
    <source>
        <dbReference type="ARBA" id="ARBA00022771"/>
    </source>
</evidence>
<sequence>MDNPPRSAGICAHCQTPATKRCSGCRGAAEYDKVTPEPTSYCSSACQAQHWGEHKVKCKQLQARKSLSRAATLLQAILYRIRLHAHIFQFANAHIDGSKVTLEDIQNDKSKAYQSLKAVWMNIKSGDYQRVFDAIVMMNACAEATIALGSRLTVSVHNVRLSIKRSDGFPLIETGSHIIYLVVLKSGEIWAMDPSGAQCGFSECLYTWSDFEKYRIGKVHFENSLGYHRGEMSRFNGYGLDVSAMELLDLTSALNEKIPALANIYGGKLKLILQGSDATFQKAKNELLDQLSICVNRCLDEIYAPERVAKRSRMARKTDA</sequence>
<comment type="caution">
    <text evidence="6">The sequence shown here is derived from an EMBL/GenBank/DDBJ whole genome shotgun (WGS) entry which is preliminary data.</text>
</comment>
<keyword evidence="3" id="KW-0862">Zinc</keyword>
<dbReference type="Proteomes" id="UP000275480">
    <property type="component" value="Unassembled WGS sequence"/>
</dbReference>
<evidence type="ECO:0000313" key="6">
    <source>
        <dbReference type="EMBL" id="RMZ45172.1"/>
    </source>
</evidence>
<reference evidence="6 7" key="1">
    <citation type="submission" date="2018-07" db="EMBL/GenBank/DDBJ databases">
        <title>Identification of spontaneous genetic mutation associated with occurrence of a yellow conidial color mutant of Aspergillus flavus.</title>
        <authorList>
            <person name="Chang P.-K."/>
            <person name="Mack B.M."/>
            <person name="Scharfenstein L."/>
            <person name="Gilbert M.K."/>
        </authorList>
    </citation>
    <scope>NUCLEOTIDE SEQUENCE [LARGE SCALE GENOMIC DNA]</scope>
    <source>
        <strain evidence="6 7">CA14</strain>
    </source>
</reference>
<evidence type="ECO:0000259" key="5">
    <source>
        <dbReference type="PROSITE" id="PS50865"/>
    </source>
</evidence>
<dbReference type="SUPFAM" id="SSF144232">
    <property type="entry name" value="HIT/MYND zinc finger-like"/>
    <property type="match status" value="1"/>
</dbReference>
<evidence type="ECO:0000313" key="7">
    <source>
        <dbReference type="Proteomes" id="UP000275480"/>
    </source>
</evidence>